<feature type="compositionally biased region" description="Basic and acidic residues" evidence="1">
    <location>
        <begin position="161"/>
        <end position="175"/>
    </location>
</feature>
<comment type="caution">
    <text evidence="3">The sequence shown here is derived from an EMBL/GenBank/DDBJ whole genome shotgun (WGS) entry which is preliminary data.</text>
</comment>
<keyword evidence="4" id="KW-1185">Reference proteome</keyword>
<protein>
    <submittedName>
        <fullName evidence="3">Uncharacterized protein</fullName>
    </submittedName>
</protein>
<evidence type="ECO:0000313" key="4">
    <source>
        <dbReference type="Proteomes" id="UP000253426"/>
    </source>
</evidence>
<reference evidence="3 4" key="1">
    <citation type="submission" date="2018-06" db="EMBL/GenBank/DDBJ databases">
        <title>Genomic Encyclopedia of Type Strains, Phase IV (KMG-IV): sequencing the most valuable type-strain genomes for metagenomic binning, comparative biology and taxonomic classification.</title>
        <authorList>
            <person name="Goeker M."/>
        </authorList>
    </citation>
    <scope>NUCLEOTIDE SEQUENCE [LARGE SCALE GENOMIC DNA]</scope>
    <source>
        <strain evidence="3 4">DSM 25532</strain>
    </source>
</reference>
<proteinExistence type="predicted"/>
<dbReference type="AlphaFoldDB" id="A0A366H8W9"/>
<keyword evidence="2" id="KW-0732">Signal</keyword>
<feature type="signal peptide" evidence="2">
    <location>
        <begin position="1"/>
        <end position="25"/>
    </location>
</feature>
<accession>A0A366H8W9</accession>
<feature type="compositionally biased region" description="Polar residues" evidence="1">
    <location>
        <begin position="177"/>
        <end position="186"/>
    </location>
</feature>
<dbReference type="EMBL" id="QNRR01000011">
    <property type="protein sequence ID" value="RBP38678.1"/>
    <property type="molecule type" value="Genomic_DNA"/>
</dbReference>
<evidence type="ECO:0000256" key="1">
    <source>
        <dbReference type="SAM" id="MobiDB-lite"/>
    </source>
</evidence>
<feature type="region of interest" description="Disordered" evidence="1">
    <location>
        <begin position="161"/>
        <end position="186"/>
    </location>
</feature>
<name>A0A366H8W9_9BACT</name>
<sequence length="186" mass="18785">MTTHLRSSVLAVLTAGLLGGASATAAPTCDKAAADVRAAVEAAPSRVLIIVEDAMIANEGCACEIVKAAILASNANPELSRQIALTASNVAPNLSKVISECARSVVAANTGGGKEVKQVIAVQPEAPMATGGSDYVRAPADIRGVYLISNGGGGIVIQKDGECDKIKRTPPKDGEPQSPSQACPKP</sequence>
<evidence type="ECO:0000313" key="3">
    <source>
        <dbReference type="EMBL" id="RBP38678.1"/>
    </source>
</evidence>
<feature type="chain" id="PRO_5016817359" evidence="2">
    <location>
        <begin position="26"/>
        <end position="186"/>
    </location>
</feature>
<organism evidence="3 4">
    <name type="scientific">Roseimicrobium gellanilyticum</name>
    <dbReference type="NCBI Taxonomy" id="748857"/>
    <lineage>
        <taxon>Bacteria</taxon>
        <taxon>Pseudomonadati</taxon>
        <taxon>Verrucomicrobiota</taxon>
        <taxon>Verrucomicrobiia</taxon>
        <taxon>Verrucomicrobiales</taxon>
        <taxon>Verrucomicrobiaceae</taxon>
        <taxon>Roseimicrobium</taxon>
    </lineage>
</organism>
<dbReference type="Proteomes" id="UP000253426">
    <property type="component" value="Unassembled WGS sequence"/>
</dbReference>
<evidence type="ECO:0000256" key="2">
    <source>
        <dbReference type="SAM" id="SignalP"/>
    </source>
</evidence>
<gene>
    <name evidence="3" type="ORF">DES53_111200</name>
</gene>